<dbReference type="GO" id="GO:0007032">
    <property type="term" value="P:endosome organization"/>
    <property type="evidence" value="ECO:0007669"/>
    <property type="project" value="InterPro"/>
</dbReference>
<comment type="caution">
    <text evidence="1">The sequence shown here is derived from an EMBL/GenBank/DDBJ whole genome shotgun (WGS) entry which is preliminary data.</text>
</comment>
<dbReference type="GO" id="GO:0010008">
    <property type="term" value="C:endosome membrane"/>
    <property type="evidence" value="ECO:0007669"/>
    <property type="project" value="TreeGrafter"/>
</dbReference>
<reference evidence="1" key="1">
    <citation type="submission" date="2023-02" db="EMBL/GenBank/DDBJ databases">
        <title>Genome of toxic invasive species Heracleum sosnowskyi carries increased number of genes despite the absence of recent whole-genome duplications.</title>
        <authorList>
            <person name="Schelkunov M."/>
            <person name="Shtratnikova V."/>
            <person name="Makarenko M."/>
            <person name="Klepikova A."/>
            <person name="Omelchenko D."/>
            <person name="Novikova G."/>
            <person name="Obukhova E."/>
            <person name="Bogdanov V."/>
            <person name="Penin A."/>
            <person name="Logacheva M."/>
        </authorList>
    </citation>
    <scope>NUCLEOTIDE SEQUENCE</scope>
    <source>
        <strain evidence="1">Hsosn_3</strain>
        <tissue evidence="1">Leaf</tissue>
    </source>
</reference>
<proteinExistence type="predicted"/>
<protein>
    <submittedName>
        <fullName evidence="1">Uncharacterized protein</fullName>
    </submittedName>
</protein>
<accession>A0AAD8HJX1</accession>
<sequence>MAGGTSVYPPPITSTNKVNLRDYIYEGFFSVVNMRVSLALEFALLRHMSWLSTIEAVECSSGILGWLLRCLSLRRMSVSLRVTVRLLEILSLRLQTRTRVLHLLVVGDNQHFFLPMFHSAPNCREGVLYVLYALASTPELAWSAAKHGGVVYILELLLPLQEEIPLQQRAAAASLLGKLVGQPMHGPRVAITLARFFQMGLYL</sequence>
<evidence type="ECO:0000313" key="1">
    <source>
        <dbReference type="EMBL" id="KAK1368677.1"/>
    </source>
</evidence>
<dbReference type="InterPro" id="IPR044978">
    <property type="entry name" value="GRV2/DNAJC13"/>
</dbReference>
<keyword evidence="2" id="KW-1185">Reference proteome</keyword>
<reference evidence="1" key="2">
    <citation type="submission" date="2023-05" db="EMBL/GenBank/DDBJ databases">
        <authorList>
            <person name="Schelkunov M.I."/>
        </authorList>
    </citation>
    <scope>NUCLEOTIDE SEQUENCE</scope>
    <source>
        <strain evidence="1">Hsosn_3</strain>
        <tissue evidence="1">Leaf</tissue>
    </source>
</reference>
<name>A0AAD8HJX1_9APIA</name>
<dbReference type="PANTHER" id="PTHR36983:SF2">
    <property type="entry name" value="DNAJ HOMOLOG SUBFAMILY C MEMBER 13"/>
    <property type="match status" value="1"/>
</dbReference>
<dbReference type="GO" id="GO:0006898">
    <property type="term" value="P:receptor-mediated endocytosis"/>
    <property type="evidence" value="ECO:0007669"/>
    <property type="project" value="TreeGrafter"/>
</dbReference>
<organism evidence="1 2">
    <name type="scientific">Heracleum sosnowskyi</name>
    <dbReference type="NCBI Taxonomy" id="360622"/>
    <lineage>
        <taxon>Eukaryota</taxon>
        <taxon>Viridiplantae</taxon>
        <taxon>Streptophyta</taxon>
        <taxon>Embryophyta</taxon>
        <taxon>Tracheophyta</taxon>
        <taxon>Spermatophyta</taxon>
        <taxon>Magnoliopsida</taxon>
        <taxon>eudicotyledons</taxon>
        <taxon>Gunneridae</taxon>
        <taxon>Pentapetalae</taxon>
        <taxon>asterids</taxon>
        <taxon>campanulids</taxon>
        <taxon>Apiales</taxon>
        <taxon>Apiaceae</taxon>
        <taxon>Apioideae</taxon>
        <taxon>apioid superclade</taxon>
        <taxon>Tordylieae</taxon>
        <taxon>Tordyliinae</taxon>
        <taxon>Heracleum</taxon>
    </lineage>
</organism>
<dbReference type="EMBL" id="JAUIZM010000008">
    <property type="protein sequence ID" value="KAK1368677.1"/>
    <property type="molecule type" value="Genomic_DNA"/>
</dbReference>
<dbReference type="AlphaFoldDB" id="A0AAD8HJX1"/>
<dbReference type="GO" id="GO:2000641">
    <property type="term" value="P:regulation of early endosome to late endosome transport"/>
    <property type="evidence" value="ECO:0007669"/>
    <property type="project" value="InterPro"/>
</dbReference>
<evidence type="ECO:0000313" key="2">
    <source>
        <dbReference type="Proteomes" id="UP001237642"/>
    </source>
</evidence>
<dbReference type="PANTHER" id="PTHR36983">
    <property type="entry name" value="DNAJ HOMOLOG SUBFAMILY C MEMBER 13"/>
    <property type="match status" value="1"/>
</dbReference>
<dbReference type="Proteomes" id="UP001237642">
    <property type="component" value="Unassembled WGS sequence"/>
</dbReference>
<gene>
    <name evidence="1" type="ORF">POM88_034769</name>
</gene>